<protein>
    <submittedName>
        <fullName evidence="2">Uncharacterized protein</fullName>
    </submittedName>
</protein>
<feature type="region of interest" description="Disordered" evidence="1">
    <location>
        <begin position="45"/>
        <end position="128"/>
    </location>
</feature>
<evidence type="ECO:0000313" key="3">
    <source>
        <dbReference type="Proteomes" id="UP000823405"/>
    </source>
</evidence>
<evidence type="ECO:0000256" key="1">
    <source>
        <dbReference type="SAM" id="MobiDB-lite"/>
    </source>
</evidence>
<organism evidence="2 3">
    <name type="scientific">Linnemannia gamsii</name>
    <dbReference type="NCBI Taxonomy" id="64522"/>
    <lineage>
        <taxon>Eukaryota</taxon>
        <taxon>Fungi</taxon>
        <taxon>Fungi incertae sedis</taxon>
        <taxon>Mucoromycota</taxon>
        <taxon>Mortierellomycotina</taxon>
        <taxon>Mortierellomycetes</taxon>
        <taxon>Mortierellales</taxon>
        <taxon>Mortierellaceae</taxon>
        <taxon>Linnemannia</taxon>
    </lineage>
</organism>
<accession>A0A9P6QXV4</accession>
<feature type="compositionally biased region" description="Polar residues" evidence="1">
    <location>
        <begin position="107"/>
        <end position="128"/>
    </location>
</feature>
<gene>
    <name evidence="2" type="ORF">BGZ97_000656</name>
</gene>
<feature type="region of interest" description="Disordered" evidence="1">
    <location>
        <begin position="1"/>
        <end position="29"/>
    </location>
</feature>
<comment type="caution">
    <text evidence="2">The sequence shown here is derived from an EMBL/GenBank/DDBJ whole genome shotgun (WGS) entry which is preliminary data.</text>
</comment>
<dbReference type="AlphaFoldDB" id="A0A9P6QXV4"/>
<dbReference type="OrthoDB" id="2450056at2759"/>
<feature type="non-terminal residue" evidence="2">
    <location>
        <position position="128"/>
    </location>
</feature>
<dbReference type="EMBL" id="JAAAIN010001122">
    <property type="protein sequence ID" value="KAG0306676.1"/>
    <property type="molecule type" value="Genomic_DNA"/>
</dbReference>
<feature type="compositionally biased region" description="Polar residues" evidence="1">
    <location>
        <begin position="1"/>
        <end position="25"/>
    </location>
</feature>
<name>A0A9P6QXV4_9FUNG</name>
<reference evidence="2" key="1">
    <citation type="journal article" date="2020" name="Fungal Divers.">
        <title>Resolving the Mortierellaceae phylogeny through synthesis of multi-gene phylogenetics and phylogenomics.</title>
        <authorList>
            <person name="Vandepol N."/>
            <person name="Liber J."/>
            <person name="Desiro A."/>
            <person name="Na H."/>
            <person name="Kennedy M."/>
            <person name="Barry K."/>
            <person name="Grigoriev I.V."/>
            <person name="Miller A.N."/>
            <person name="O'Donnell K."/>
            <person name="Stajich J.E."/>
            <person name="Bonito G."/>
        </authorList>
    </citation>
    <scope>NUCLEOTIDE SEQUENCE</scope>
    <source>
        <strain evidence="2">NVP60</strain>
    </source>
</reference>
<keyword evidence="3" id="KW-1185">Reference proteome</keyword>
<proteinExistence type="predicted"/>
<dbReference type="Proteomes" id="UP000823405">
    <property type="component" value="Unassembled WGS sequence"/>
</dbReference>
<sequence>MSSNSRPTTAMHSKAMTATTISGTGTIRGPLDLSRLELEVNNDFYIHNDDDPTSKRSSLKGPDHGRTGDIHITSTSTSRSPDQERGRPQQQQRDDLLNPPRFVIRQPSLSAISKASRATSPSPSLTSS</sequence>
<feature type="compositionally biased region" description="Basic and acidic residues" evidence="1">
    <location>
        <begin position="81"/>
        <end position="96"/>
    </location>
</feature>
<evidence type="ECO:0000313" key="2">
    <source>
        <dbReference type="EMBL" id="KAG0306676.1"/>
    </source>
</evidence>